<dbReference type="Pfam" id="PF04172">
    <property type="entry name" value="LrgB"/>
    <property type="match status" value="1"/>
</dbReference>
<evidence type="ECO:0000256" key="1">
    <source>
        <dbReference type="ARBA" id="ARBA00004141"/>
    </source>
</evidence>
<evidence type="ECO:0000256" key="4">
    <source>
        <dbReference type="ARBA" id="ARBA00023136"/>
    </source>
</evidence>
<feature type="transmembrane region" description="Helical" evidence="5">
    <location>
        <begin position="152"/>
        <end position="172"/>
    </location>
</feature>
<evidence type="ECO:0000313" key="7">
    <source>
        <dbReference type="Proteomes" id="UP001168540"/>
    </source>
</evidence>
<keyword evidence="3 5" id="KW-1133">Transmembrane helix</keyword>
<keyword evidence="7" id="KW-1185">Reference proteome</keyword>
<dbReference type="Proteomes" id="UP001168540">
    <property type="component" value="Unassembled WGS sequence"/>
</dbReference>
<dbReference type="PANTHER" id="PTHR30249:SF0">
    <property type="entry name" value="PLASTIDAL GLYCOLATE_GLYCERATE TRANSLOCATOR 1, CHLOROPLASTIC"/>
    <property type="match status" value="1"/>
</dbReference>
<evidence type="ECO:0000313" key="6">
    <source>
        <dbReference type="EMBL" id="MDN0073346.1"/>
    </source>
</evidence>
<feature type="transmembrane region" description="Helical" evidence="5">
    <location>
        <begin position="207"/>
        <end position="232"/>
    </location>
</feature>
<feature type="transmembrane region" description="Helical" evidence="5">
    <location>
        <begin position="36"/>
        <end position="55"/>
    </location>
</feature>
<dbReference type="PANTHER" id="PTHR30249">
    <property type="entry name" value="PUTATIVE SEROTONIN TRANSPORTER"/>
    <property type="match status" value="1"/>
</dbReference>
<dbReference type="EMBL" id="JAUEDK010000001">
    <property type="protein sequence ID" value="MDN0073346.1"/>
    <property type="molecule type" value="Genomic_DNA"/>
</dbReference>
<proteinExistence type="predicted"/>
<evidence type="ECO:0000256" key="5">
    <source>
        <dbReference type="SAM" id="Phobius"/>
    </source>
</evidence>
<keyword evidence="2 5" id="KW-0812">Transmembrane</keyword>
<feature type="transmembrane region" description="Helical" evidence="5">
    <location>
        <begin position="97"/>
        <end position="119"/>
    </location>
</feature>
<feature type="transmembrane region" description="Helical" evidence="5">
    <location>
        <begin position="6"/>
        <end position="24"/>
    </location>
</feature>
<protein>
    <submittedName>
        <fullName evidence="6">LrgB family protein</fullName>
    </submittedName>
</protein>
<dbReference type="RefSeq" id="WP_289827867.1">
    <property type="nucleotide sequence ID" value="NZ_JAUEDK010000001.1"/>
</dbReference>
<reference evidence="6" key="1">
    <citation type="submission" date="2023-06" db="EMBL/GenBank/DDBJ databases">
        <authorList>
            <person name="Zhang S."/>
        </authorList>
    </citation>
    <scope>NUCLEOTIDE SEQUENCE</scope>
    <source>
        <strain evidence="6">SG2303</strain>
    </source>
</reference>
<feature type="transmembrane region" description="Helical" evidence="5">
    <location>
        <begin position="181"/>
        <end position="201"/>
    </location>
</feature>
<organism evidence="6 7">
    <name type="scientific">Crenobacter oryzisoli</name>
    <dbReference type="NCBI Taxonomy" id="3056844"/>
    <lineage>
        <taxon>Bacteria</taxon>
        <taxon>Pseudomonadati</taxon>
        <taxon>Pseudomonadota</taxon>
        <taxon>Betaproteobacteria</taxon>
        <taxon>Neisseriales</taxon>
        <taxon>Neisseriaceae</taxon>
        <taxon>Crenobacter</taxon>
    </lineage>
</organism>
<accession>A0ABT7XHS8</accession>
<dbReference type="InterPro" id="IPR007300">
    <property type="entry name" value="CidB/LrgB"/>
</dbReference>
<gene>
    <name evidence="6" type="ORF">QU481_00340</name>
</gene>
<name>A0ABT7XHS8_9NEIS</name>
<evidence type="ECO:0000256" key="3">
    <source>
        <dbReference type="ARBA" id="ARBA00022989"/>
    </source>
</evidence>
<evidence type="ECO:0000256" key="2">
    <source>
        <dbReference type="ARBA" id="ARBA00022692"/>
    </source>
</evidence>
<comment type="caution">
    <text evidence="6">The sequence shown here is derived from an EMBL/GenBank/DDBJ whole genome shotgun (WGS) entry which is preliminary data.</text>
</comment>
<comment type="subcellular location">
    <subcellularLocation>
        <location evidence="1">Membrane</location>
        <topology evidence="1">Multi-pass membrane protein</topology>
    </subcellularLocation>
</comment>
<keyword evidence="4 5" id="KW-0472">Membrane</keyword>
<feature type="transmembrane region" description="Helical" evidence="5">
    <location>
        <begin position="67"/>
        <end position="85"/>
    </location>
</feature>
<sequence length="233" mass="24206">MTVAPLFASPLAGLFLTLGAYKLALTINRRCHSHPLTNPLMLSVLMLMGVLLAFHIDYRQYRDGAQIIHLMLGPVTVALAIPLYQQFTRLKRAAKPLMITLLAGSVLGIVSAAGLGALAGLPKPVVLSLAARSITTPIAMGVAQSIGGVPELAAAFVIVSGIFGAVVLKPLLYRLGFKQDMVFGLATGIAAHGIGTARAMAMSETAGAFAGLAMGLNGLISAVLIPVLTALWR</sequence>